<comment type="caution">
    <text evidence="12">The sequence shown here is derived from an EMBL/GenBank/DDBJ whole genome shotgun (WGS) entry which is preliminary data.</text>
</comment>
<dbReference type="EMBL" id="QQPC01000079">
    <property type="protein sequence ID" value="REA80488.1"/>
    <property type="molecule type" value="Genomic_DNA"/>
</dbReference>
<feature type="active site" description="Charge relay system" evidence="9">
    <location>
        <position position="78"/>
    </location>
</feature>
<keyword evidence="4 8" id="KW-0479">Metal-binding</keyword>
<evidence type="ECO:0000256" key="10">
    <source>
        <dbReference type="PIRSR" id="PIRSR006113-2"/>
    </source>
</evidence>
<dbReference type="GO" id="GO:0046872">
    <property type="term" value="F:metal ion binding"/>
    <property type="evidence" value="ECO:0007669"/>
    <property type="project" value="UniProtKB-KW"/>
</dbReference>
<feature type="binding site" evidence="10">
    <location>
        <position position="27"/>
    </location>
    <ligand>
        <name>Zn(2+)</name>
        <dbReference type="ChEBI" id="CHEBI:29105"/>
    </ligand>
</feature>
<dbReference type="PIRSF" id="PIRSF006113">
    <property type="entry name" value="PTP_synth"/>
    <property type="match status" value="1"/>
</dbReference>
<comment type="cofactor">
    <cofactor evidence="8 10">
        <name>Zn(2+)</name>
        <dbReference type="ChEBI" id="CHEBI:29105"/>
    </cofactor>
    <text evidence="8 10">Binds 1 zinc ion per subunit.</text>
</comment>
<evidence type="ECO:0000313" key="13">
    <source>
        <dbReference type="Proteomes" id="UP000246800"/>
    </source>
</evidence>
<evidence type="ECO:0000256" key="7">
    <source>
        <dbReference type="ARBA" id="ARBA00048807"/>
    </source>
</evidence>
<dbReference type="Proteomes" id="UP000256409">
    <property type="component" value="Unassembled WGS sequence"/>
</dbReference>
<dbReference type="GO" id="GO:0008616">
    <property type="term" value="P:tRNA queuosine(34) biosynthetic process"/>
    <property type="evidence" value="ECO:0007669"/>
    <property type="project" value="UniProtKB-KW"/>
</dbReference>
<evidence type="ECO:0000313" key="14">
    <source>
        <dbReference type="Proteomes" id="UP000256409"/>
    </source>
</evidence>
<keyword evidence="5 8" id="KW-0862">Zinc</keyword>
<proteinExistence type="inferred from homology"/>
<evidence type="ECO:0000256" key="2">
    <source>
        <dbReference type="ARBA" id="ARBA00008900"/>
    </source>
</evidence>
<evidence type="ECO:0000256" key="5">
    <source>
        <dbReference type="ARBA" id="ARBA00022833"/>
    </source>
</evidence>
<dbReference type="Proteomes" id="UP000246800">
    <property type="component" value="Unassembled WGS sequence"/>
</dbReference>
<dbReference type="GO" id="GO:0070497">
    <property type="term" value="F:6-carboxytetrahydropterin synthase activity"/>
    <property type="evidence" value="ECO:0007669"/>
    <property type="project" value="UniProtKB-EC"/>
</dbReference>
<dbReference type="NCBIfam" id="TIGR03367">
    <property type="entry name" value="queuosine_QueD"/>
    <property type="match status" value="1"/>
</dbReference>
<feature type="active site" description="Proton acceptor" evidence="9">
    <location>
        <position position="37"/>
    </location>
</feature>
<reference evidence="14" key="3">
    <citation type="journal article" date="2018" name="Vet. Microbiol.">
        <title>Molecular epidemiology of methicillin-resistant staphylococci amongst veterinary personnel, personnel-owned pets, patients and the hospital environment of two companion animal veterinary hospitals.</title>
        <authorList>
            <person name="Worthing K.A."/>
            <person name="Brown J."/>
            <person name="Gerber L."/>
            <person name="Abraham S."/>
            <person name="Trott D."/>
            <person name="Norris J.M."/>
        </authorList>
    </citation>
    <scope>NUCLEOTIDE SEQUENCE [LARGE SCALE GENOMIC DNA]</scope>
    <source>
        <strain evidence="14">ST496-2</strain>
    </source>
</reference>
<dbReference type="InterPro" id="IPR038418">
    <property type="entry name" value="6-PTP_synth/QueD_sf"/>
</dbReference>
<name>A0A317YVN7_STAPS</name>
<dbReference type="AlphaFoldDB" id="A0A317YVN7"/>
<accession>A0A317YVN7</accession>
<evidence type="ECO:0000256" key="4">
    <source>
        <dbReference type="ARBA" id="ARBA00022723"/>
    </source>
</evidence>
<comment type="similarity">
    <text evidence="2 8">Belongs to the PTPS family. QueD subfamily.</text>
</comment>
<dbReference type="RefSeq" id="WP_110168651.1">
    <property type="nucleotide sequence ID" value="NZ_BAAFHU010000087.1"/>
</dbReference>
<gene>
    <name evidence="12" type="primary">queD</name>
    <name evidence="11" type="ORF">DD902_04220</name>
    <name evidence="12" type="ORF">DV961_11100</name>
</gene>
<comment type="pathway">
    <text evidence="1 8">Purine metabolism; 7-cyano-7-deazaguanine biosynthesis.</text>
</comment>
<dbReference type="Pfam" id="PF01242">
    <property type="entry name" value="PTPS"/>
    <property type="match status" value="1"/>
</dbReference>
<evidence type="ECO:0000313" key="12">
    <source>
        <dbReference type="EMBL" id="REA80488.1"/>
    </source>
</evidence>
<dbReference type="EMBL" id="QEIT01000021">
    <property type="protein sequence ID" value="PWZ75873.1"/>
    <property type="molecule type" value="Genomic_DNA"/>
</dbReference>
<dbReference type="Gene3D" id="3.30.479.10">
    <property type="entry name" value="6-pyruvoyl tetrahydropterin synthase/QueD"/>
    <property type="match status" value="1"/>
</dbReference>
<dbReference type="PANTHER" id="PTHR12589">
    <property type="entry name" value="PYRUVOYL TETRAHYDROBIOPTERIN SYNTHASE"/>
    <property type="match status" value="1"/>
</dbReference>
<evidence type="ECO:0000256" key="9">
    <source>
        <dbReference type="PIRSR" id="PIRSR006113-1"/>
    </source>
</evidence>
<evidence type="ECO:0000313" key="11">
    <source>
        <dbReference type="EMBL" id="PWZ75873.1"/>
    </source>
</evidence>
<evidence type="ECO:0000256" key="1">
    <source>
        <dbReference type="ARBA" id="ARBA00005061"/>
    </source>
</evidence>
<feature type="binding site" evidence="10">
    <location>
        <position position="43"/>
    </location>
    <ligand>
        <name>Zn(2+)</name>
        <dbReference type="ChEBI" id="CHEBI:29105"/>
    </ligand>
</feature>
<evidence type="ECO:0000256" key="8">
    <source>
        <dbReference type="PIRNR" id="PIRNR006113"/>
    </source>
</evidence>
<evidence type="ECO:0000256" key="6">
    <source>
        <dbReference type="ARBA" id="ARBA00023239"/>
    </source>
</evidence>
<evidence type="ECO:0000256" key="3">
    <source>
        <dbReference type="ARBA" id="ARBA00018141"/>
    </source>
</evidence>
<feature type="binding site" evidence="10">
    <location>
        <position position="41"/>
    </location>
    <ligand>
        <name>Zn(2+)</name>
        <dbReference type="ChEBI" id="CHEBI:29105"/>
    </ligand>
</feature>
<protein>
    <recommendedName>
        <fullName evidence="3 8">6-carboxy-5,6,7,8-tetrahydropterin synthase</fullName>
        <ecNumber evidence="8">4.-.-.-</ecNumber>
    </recommendedName>
</protein>
<organism evidence="12 14">
    <name type="scientific">Staphylococcus pseudintermedius</name>
    <dbReference type="NCBI Taxonomy" id="283734"/>
    <lineage>
        <taxon>Bacteria</taxon>
        <taxon>Bacillati</taxon>
        <taxon>Bacillota</taxon>
        <taxon>Bacilli</taxon>
        <taxon>Bacillales</taxon>
        <taxon>Staphylococcaceae</taxon>
        <taxon>Staphylococcus</taxon>
        <taxon>Staphylococcus intermedius group</taxon>
    </lineage>
</organism>
<dbReference type="OrthoDB" id="9804698at2"/>
<comment type="catalytic activity">
    <reaction evidence="7 8">
        <text>7,8-dihydroneopterin 3'-triphosphate + H2O = 6-carboxy-5,6,7,8-tetrahydropterin + triphosphate + acetaldehyde + 2 H(+)</text>
        <dbReference type="Rhea" id="RHEA:27966"/>
        <dbReference type="ChEBI" id="CHEBI:15343"/>
        <dbReference type="ChEBI" id="CHEBI:15377"/>
        <dbReference type="ChEBI" id="CHEBI:15378"/>
        <dbReference type="ChEBI" id="CHEBI:18036"/>
        <dbReference type="ChEBI" id="CHEBI:58462"/>
        <dbReference type="ChEBI" id="CHEBI:61032"/>
        <dbReference type="EC" id="4.1.2.50"/>
    </reaction>
</comment>
<sequence>MLQQFYPVTPHNFKYELNKDMQFAAAHFIDHVSAGKCQDVHGHTYFVNVTIVGNELMENGFLVNFQLLKQAVHGRYDHTLMNNHDEFRFNQEEPSTENVAKAIYKTLQEALKNYHNNPQVLQVIVRETPTSYVTYKEGY</sequence>
<keyword evidence="8" id="KW-0671">Queuosine biosynthesis</keyword>
<dbReference type="InterPro" id="IPR007115">
    <property type="entry name" value="6-PTP_synth/QueD"/>
</dbReference>
<feature type="active site" description="Charge relay system" evidence="9">
    <location>
        <position position="127"/>
    </location>
</feature>
<dbReference type="UniPathway" id="UPA00391"/>
<reference evidence="12" key="2">
    <citation type="journal article" date="2018" name="Vet. Microbiol.">
        <title>Methicillin-resistant staphylococci amongst veterinary personnel, personnel-owned pets, patients and the hospital environment of two small animal veterinary hospitals.</title>
        <authorList>
            <person name="Worthing K.A."/>
            <person name="Brown J."/>
            <person name="Gerber L."/>
            <person name="Abraham S."/>
            <person name="Trott D."/>
            <person name="Norris J.M."/>
        </authorList>
    </citation>
    <scope>NUCLEOTIDE SEQUENCE</scope>
    <source>
        <strain evidence="12">ST496-2</strain>
    </source>
</reference>
<dbReference type="PANTHER" id="PTHR12589:SF7">
    <property type="entry name" value="6-PYRUVOYL TETRAHYDROBIOPTERIN SYNTHASE"/>
    <property type="match status" value="1"/>
</dbReference>
<dbReference type="EC" id="4.-.-.-" evidence="8"/>
<dbReference type="SUPFAM" id="SSF55620">
    <property type="entry name" value="Tetrahydrobiopterin biosynthesis enzymes-like"/>
    <property type="match status" value="1"/>
</dbReference>
<reference evidence="11 13" key="1">
    <citation type="journal article" date="2018" name="Vet. Microbiol.">
        <title>Clonal diversity and geographic distribution of methicillin-resistant Staphylococcus pseudintermedius from Australian animals: Discovery of novel sequence types.</title>
        <authorList>
            <person name="Worthing K.A."/>
            <person name="Abraham S."/>
            <person name="Coombs G.W."/>
            <person name="Pang S."/>
            <person name="Saputra S."/>
            <person name="Jordan D."/>
            <person name="Trott D.J."/>
            <person name="Norris J.M."/>
        </authorList>
    </citation>
    <scope>NUCLEOTIDE SEQUENCE [LARGE SCALE GENOMIC DNA]</scope>
    <source>
        <strain evidence="11 13">ST525 1</strain>
    </source>
</reference>
<keyword evidence="6 8" id="KW-0456">Lyase</keyword>